<evidence type="ECO:0000313" key="2">
    <source>
        <dbReference type="EMBL" id="OEJ97183.1"/>
    </source>
</evidence>
<reference evidence="2 3" key="1">
    <citation type="journal article" date="2013" name="Genome Announc.">
        <title>Genome Sequence of Streptomyces violaceusniger Strain SPC6, a Halotolerant Streptomycete That Exhibits Rapid Growth and Development.</title>
        <authorList>
            <person name="Chen X."/>
            <person name="Zhang B."/>
            <person name="Zhang W."/>
            <person name="Wu X."/>
            <person name="Zhang M."/>
            <person name="Chen T."/>
            <person name="Liu G."/>
            <person name="Dyson P."/>
        </authorList>
    </citation>
    <scope>NUCLEOTIDE SEQUENCE [LARGE SCALE GENOMIC DNA]</scope>
    <source>
        <strain evidence="2 3">SPC6</strain>
    </source>
</reference>
<gene>
    <name evidence="2" type="ORF">J116_024730</name>
</gene>
<accession>A0A1D3DXY5</accession>
<evidence type="ECO:0000256" key="1">
    <source>
        <dbReference type="SAM" id="MobiDB-lite"/>
    </source>
</evidence>
<organism evidence="2 3">
    <name type="scientific">Streptomyces thermolilacinus SPC6</name>
    <dbReference type="NCBI Taxonomy" id="1306406"/>
    <lineage>
        <taxon>Bacteria</taxon>
        <taxon>Bacillati</taxon>
        <taxon>Actinomycetota</taxon>
        <taxon>Actinomycetes</taxon>
        <taxon>Kitasatosporales</taxon>
        <taxon>Streptomycetaceae</taxon>
        <taxon>Streptomyces</taxon>
    </lineage>
</organism>
<feature type="compositionally biased region" description="Basic and acidic residues" evidence="1">
    <location>
        <begin position="27"/>
        <end position="40"/>
    </location>
</feature>
<proteinExistence type="predicted"/>
<protein>
    <submittedName>
        <fullName evidence="2">Uncharacterized protein</fullName>
    </submittedName>
</protein>
<dbReference type="EMBL" id="ASHX02000001">
    <property type="protein sequence ID" value="OEJ97183.1"/>
    <property type="molecule type" value="Genomic_DNA"/>
</dbReference>
<dbReference type="AlphaFoldDB" id="A0A1D3DXY5"/>
<evidence type="ECO:0000313" key="3">
    <source>
        <dbReference type="Proteomes" id="UP000095329"/>
    </source>
</evidence>
<dbReference type="Proteomes" id="UP000095329">
    <property type="component" value="Unassembled WGS sequence"/>
</dbReference>
<comment type="caution">
    <text evidence="2">The sequence shown here is derived from an EMBL/GenBank/DDBJ whole genome shotgun (WGS) entry which is preliminary data.</text>
</comment>
<keyword evidence="3" id="KW-1185">Reference proteome</keyword>
<feature type="region of interest" description="Disordered" evidence="1">
    <location>
        <begin position="1"/>
        <end position="40"/>
    </location>
</feature>
<sequence>MGGGRQALALGYAPDGSPGTPGGASPRRWDGGADGERRRDDVRLVGGGARLPALGIDAATG</sequence>
<name>A0A1D3DXY5_9ACTN</name>